<evidence type="ECO:0000256" key="8">
    <source>
        <dbReference type="ARBA" id="ARBA00023136"/>
    </source>
</evidence>
<dbReference type="PANTHER" id="PTHR30474:SF2">
    <property type="entry name" value="PEPTIDOGLYCAN GLYCOSYLTRANSFERASE FTSW-RELATED"/>
    <property type="match status" value="1"/>
</dbReference>
<dbReference type="EMBL" id="LR536450">
    <property type="protein sequence ID" value="VFU08706.1"/>
    <property type="molecule type" value="Genomic_DNA"/>
</dbReference>
<accession>A0A4U8YYP6</accession>
<dbReference type="OrthoDB" id="9768187at2"/>
<proteinExistence type="inferred from homology"/>
<evidence type="ECO:0000256" key="6">
    <source>
        <dbReference type="ARBA" id="ARBA00022984"/>
    </source>
</evidence>
<organism evidence="17 18">
    <name type="scientific">Methylocella tundrae</name>
    <dbReference type="NCBI Taxonomy" id="227605"/>
    <lineage>
        <taxon>Bacteria</taxon>
        <taxon>Pseudomonadati</taxon>
        <taxon>Pseudomonadota</taxon>
        <taxon>Alphaproteobacteria</taxon>
        <taxon>Hyphomicrobiales</taxon>
        <taxon>Beijerinckiaceae</taxon>
        <taxon>Methylocella</taxon>
    </lineage>
</organism>
<feature type="transmembrane region" description="Helical" evidence="16">
    <location>
        <begin position="173"/>
        <end position="204"/>
    </location>
</feature>
<evidence type="ECO:0000313" key="17">
    <source>
        <dbReference type="EMBL" id="VFU08706.1"/>
    </source>
</evidence>
<evidence type="ECO:0000256" key="14">
    <source>
        <dbReference type="ARBA" id="ARBA00044770"/>
    </source>
</evidence>
<dbReference type="InterPro" id="IPR001182">
    <property type="entry name" value="FtsW/RodA"/>
</dbReference>
<dbReference type="GO" id="GO:0015648">
    <property type="term" value="F:lipid-linked peptidoglycan transporter activity"/>
    <property type="evidence" value="ECO:0007669"/>
    <property type="project" value="TreeGrafter"/>
</dbReference>
<feature type="transmembrane region" description="Helical" evidence="16">
    <location>
        <begin position="20"/>
        <end position="39"/>
    </location>
</feature>
<feature type="transmembrane region" description="Helical" evidence="16">
    <location>
        <begin position="142"/>
        <end position="161"/>
    </location>
</feature>
<sequence length="382" mass="41293">MASRAERSALANWWWTIDRWMLAAIAALIVLGLVLTMAGSPPVAERLGLPTFHFVHRQALAMIPTIVVLLLSSFLTPRQVRRAALIIFIVAMALIVAALLFGHEVKGSRRWIFGIQPSEFLKPAFVILAAWAFAEGGKRKDVPGNLIALMLLPLTIIPLILQPDFGQTLLISIVWSALFFMAGLHWFWVVGIGGAGFGGVLLAYKFVPHVRVRVLKFLDPAAGGGIVDTFQVDTALDSFLSGGWFGKGPGEGTVKRILPDAHTDFIFAVTGEEFGIAACLFIVALFAFIVLRGLVMADRNEDPFCRLAAAGLVMMFGIQSAINMAVNLHLMPAKGMTLPFISYGGSSLVSLALGIGFLIAVTRKRPGSRMFASAGAQDERYA</sequence>
<keyword evidence="2 17" id="KW-0328">Glycosyltransferase</keyword>
<dbReference type="GO" id="GO:0032153">
    <property type="term" value="C:cell division site"/>
    <property type="evidence" value="ECO:0007669"/>
    <property type="project" value="TreeGrafter"/>
</dbReference>
<gene>
    <name evidence="17" type="primary">ftsW</name>
    <name evidence="17" type="ORF">MTUNDRAET4_1813</name>
</gene>
<evidence type="ECO:0000256" key="9">
    <source>
        <dbReference type="ARBA" id="ARBA00032370"/>
    </source>
</evidence>
<keyword evidence="7 16" id="KW-1133">Transmembrane helix</keyword>
<keyword evidence="5" id="KW-0133">Cell shape</keyword>
<comment type="subcellular location">
    <subcellularLocation>
        <location evidence="1">Membrane</location>
        <topology evidence="1">Multi-pass membrane protein</topology>
    </subcellularLocation>
</comment>
<evidence type="ECO:0000256" key="13">
    <source>
        <dbReference type="ARBA" id="ARBA00041418"/>
    </source>
</evidence>
<feature type="transmembrane region" description="Helical" evidence="16">
    <location>
        <begin position="307"/>
        <end position="328"/>
    </location>
</feature>
<dbReference type="PANTHER" id="PTHR30474">
    <property type="entry name" value="CELL CYCLE PROTEIN"/>
    <property type="match status" value="1"/>
</dbReference>
<comment type="similarity">
    <text evidence="11">Belongs to the SEDS family. FtsW subfamily.</text>
</comment>
<evidence type="ECO:0000256" key="5">
    <source>
        <dbReference type="ARBA" id="ARBA00022960"/>
    </source>
</evidence>
<evidence type="ECO:0000256" key="10">
    <source>
        <dbReference type="ARBA" id="ARBA00033270"/>
    </source>
</evidence>
<dbReference type="GO" id="GO:0051301">
    <property type="term" value="P:cell division"/>
    <property type="evidence" value="ECO:0007669"/>
    <property type="project" value="InterPro"/>
</dbReference>
<feature type="transmembrane region" description="Helical" evidence="16">
    <location>
        <begin position="83"/>
        <end position="101"/>
    </location>
</feature>
<dbReference type="GO" id="GO:0008360">
    <property type="term" value="P:regulation of cell shape"/>
    <property type="evidence" value="ECO:0007669"/>
    <property type="project" value="UniProtKB-KW"/>
</dbReference>
<evidence type="ECO:0000256" key="11">
    <source>
        <dbReference type="ARBA" id="ARBA00038053"/>
    </source>
</evidence>
<evidence type="ECO:0000256" key="1">
    <source>
        <dbReference type="ARBA" id="ARBA00004141"/>
    </source>
</evidence>
<comment type="catalytic activity">
    <reaction evidence="15">
        <text>[GlcNAc-(1-&gt;4)-Mur2Ac(oyl-L-Ala-gamma-D-Glu-L-Lys-D-Ala-D-Ala)](n)-di-trans,octa-cis-undecaprenyl diphosphate + beta-D-GlcNAc-(1-&gt;4)-Mur2Ac(oyl-L-Ala-gamma-D-Glu-L-Lys-D-Ala-D-Ala)-di-trans,octa-cis-undecaprenyl diphosphate = [GlcNAc-(1-&gt;4)-Mur2Ac(oyl-L-Ala-gamma-D-Glu-L-Lys-D-Ala-D-Ala)](n+1)-di-trans,octa-cis-undecaprenyl diphosphate + di-trans,octa-cis-undecaprenyl diphosphate + H(+)</text>
        <dbReference type="Rhea" id="RHEA:23708"/>
        <dbReference type="Rhea" id="RHEA-COMP:9602"/>
        <dbReference type="Rhea" id="RHEA-COMP:9603"/>
        <dbReference type="ChEBI" id="CHEBI:15378"/>
        <dbReference type="ChEBI" id="CHEBI:58405"/>
        <dbReference type="ChEBI" id="CHEBI:60033"/>
        <dbReference type="ChEBI" id="CHEBI:78435"/>
        <dbReference type="EC" id="2.4.99.28"/>
    </reaction>
</comment>
<name>A0A4U8YYP6_METTU</name>
<dbReference type="GO" id="GO:0008955">
    <property type="term" value="F:peptidoglycan glycosyltransferase activity"/>
    <property type="evidence" value="ECO:0007669"/>
    <property type="project" value="UniProtKB-EC"/>
</dbReference>
<evidence type="ECO:0000313" key="18">
    <source>
        <dbReference type="Proteomes" id="UP000294360"/>
    </source>
</evidence>
<keyword evidence="6" id="KW-0573">Peptidoglycan synthesis</keyword>
<dbReference type="Proteomes" id="UP000294360">
    <property type="component" value="Chromosome"/>
</dbReference>
<dbReference type="KEGG" id="mtun:MTUNDRAET4_1813"/>
<keyword evidence="3 17" id="KW-0808">Transferase</keyword>
<feature type="transmembrane region" description="Helical" evidence="16">
    <location>
        <begin position="274"/>
        <end position="295"/>
    </location>
</feature>
<keyword evidence="4 16" id="KW-0812">Transmembrane</keyword>
<dbReference type="GO" id="GO:0005886">
    <property type="term" value="C:plasma membrane"/>
    <property type="evidence" value="ECO:0007669"/>
    <property type="project" value="TreeGrafter"/>
</dbReference>
<dbReference type="AlphaFoldDB" id="A0A4U8YYP6"/>
<protein>
    <recommendedName>
        <fullName evidence="12">Probable peptidoglycan glycosyltransferase FtsW</fullName>
        <ecNumber evidence="14">2.4.99.28</ecNumber>
    </recommendedName>
    <alternativeName>
        <fullName evidence="13">Cell division protein FtsW</fullName>
    </alternativeName>
    <alternativeName>
        <fullName evidence="10">Cell wall polymerase</fullName>
    </alternativeName>
    <alternativeName>
        <fullName evidence="9">Peptidoglycan polymerase</fullName>
    </alternativeName>
</protein>
<reference evidence="17 18" key="1">
    <citation type="submission" date="2019-03" db="EMBL/GenBank/DDBJ databases">
        <authorList>
            <person name="Kox A.R. M."/>
        </authorList>
    </citation>
    <scope>NUCLEOTIDE SEQUENCE [LARGE SCALE GENOMIC DNA]</scope>
    <source>
        <strain evidence="17">MTUNDRAET4 annotated genome</strain>
    </source>
</reference>
<evidence type="ECO:0000256" key="2">
    <source>
        <dbReference type="ARBA" id="ARBA00022676"/>
    </source>
</evidence>
<evidence type="ECO:0000256" key="12">
    <source>
        <dbReference type="ARBA" id="ARBA00041185"/>
    </source>
</evidence>
<dbReference type="Pfam" id="PF01098">
    <property type="entry name" value="FTSW_RODA_SPOVE"/>
    <property type="match status" value="1"/>
</dbReference>
<dbReference type="EC" id="2.4.99.28" evidence="14"/>
<evidence type="ECO:0000256" key="16">
    <source>
        <dbReference type="SAM" id="Phobius"/>
    </source>
</evidence>
<evidence type="ECO:0000256" key="15">
    <source>
        <dbReference type="ARBA" id="ARBA00049902"/>
    </source>
</evidence>
<evidence type="ECO:0000256" key="7">
    <source>
        <dbReference type="ARBA" id="ARBA00022989"/>
    </source>
</evidence>
<feature type="transmembrane region" description="Helical" evidence="16">
    <location>
        <begin position="59"/>
        <end position="76"/>
    </location>
</feature>
<keyword evidence="8 16" id="KW-0472">Membrane</keyword>
<dbReference type="GO" id="GO:0009252">
    <property type="term" value="P:peptidoglycan biosynthetic process"/>
    <property type="evidence" value="ECO:0007669"/>
    <property type="project" value="UniProtKB-KW"/>
</dbReference>
<evidence type="ECO:0000256" key="3">
    <source>
        <dbReference type="ARBA" id="ARBA00022679"/>
    </source>
</evidence>
<dbReference type="RefSeq" id="WP_134488786.1">
    <property type="nucleotide sequence ID" value="NZ_CP139089.1"/>
</dbReference>
<feature type="transmembrane region" description="Helical" evidence="16">
    <location>
        <begin position="340"/>
        <end position="361"/>
    </location>
</feature>
<evidence type="ECO:0000256" key="4">
    <source>
        <dbReference type="ARBA" id="ARBA00022692"/>
    </source>
</evidence>